<dbReference type="SUPFAM" id="SSF54171">
    <property type="entry name" value="DNA-binding domain"/>
    <property type="match status" value="1"/>
</dbReference>
<protein>
    <recommendedName>
        <fullName evidence="7">AP2/ERF domain-containing protein</fullName>
    </recommendedName>
</protein>
<dbReference type="AlphaFoldDB" id="A0A2G2WVW6"/>
<dbReference type="GO" id="GO:0005634">
    <property type="term" value="C:nucleus"/>
    <property type="evidence" value="ECO:0007669"/>
    <property type="project" value="UniProtKB-SubCell"/>
</dbReference>
<keyword evidence="9" id="KW-1185">Reference proteome</keyword>
<keyword evidence="2" id="KW-0936">Ethylene signaling pathway</keyword>
<dbReference type="EMBL" id="MLFT02000004">
    <property type="protein sequence ID" value="PHT49377.1"/>
    <property type="molecule type" value="Genomic_DNA"/>
</dbReference>
<evidence type="ECO:0000256" key="1">
    <source>
        <dbReference type="ARBA" id="ARBA00004123"/>
    </source>
</evidence>
<evidence type="ECO:0000313" key="8">
    <source>
        <dbReference type="EMBL" id="PHT49377.1"/>
    </source>
</evidence>
<evidence type="ECO:0000256" key="3">
    <source>
        <dbReference type="ARBA" id="ARBA00023015"/>
    </source>
</evidence>
<evidence type="ECO:0000259" key="7">
    <source>
        <dbReference type="PROSITE" id="PS51032"/>
    </source>
</evidence>
<name>A0A2G2WVW6_CAPBA</name>
<sequence>MARRHRRTTAATATTVEKEVHYRGVRKRPWGRYAAEIRDPHRKCQVWLGTFDTTVEAGMTYDATTIEFRGVKAKTNLPIPVDLTRSPSEVSTIESSTAMTKVKKVEVPEELVIVELSSLQLDLTLGRSSYCLGSKFFSSQTQNYLDTRGGAGGLDRGEMFHTNGFGSVIMGSDTGDLNESDSSSVVDFMVSFVSYQADLLKSSILAPELDVARYNPADTLENTTVSQIRQFSIGTISIAFQIYQSQRISGSSSVLPEIQTARNSVCSFPSRIETVNFESRFPQAKYSVETPPTDIHDDPPQSPTYSALGAELGVLSHDFHIDKKTLETKFYSSGNILKRT</sequence>
<proteinExistence type="predicted"/>
<dbReference type="OrthoDB" id="1931494at2759"/>
<dbReference type="CDD" id="cd00018">
    <property type="entry name" value="AP2"/>
    <property type="match status" value="1"/>
</dbReference>
<feature type="domain" description="AP2/ERF" evidence="7">
    <location>
        <begin position="21"/>
        <end position="78"/>
    </location>
</feature>
<accession>A0A2G2WVW6</accession>
<keyword evidence="5" id="KW-0804">Transcription</keyword>
<comment type="caution">
    <text evidence="8">The sequence shown here is derived from an EMBL/GenBank/DDBJ whole genome shotgun (WGS) entry which is preliminary data.</text>
</comment>
<keyword evidence="3" id="KW-0805">Transcription regulation</keyword>
<gene>
    <name evidence="8" type="ORF">CQW23_09124</name>
</gene>
<evidence type="ECO:0000313" key="9">
    <source>
        <dbReference type="Proteomes" id="UP000224567"/>
    </source>
</evidence>
<comment type="subcellular location">
    <subcellularLocation>
        <location evidence="1">Nucleus</location>
    </subcellularLocation>
</comment>
<evidence type="ECO:0000256" key="4">
    <source>
        <dbReference type="ARBA" id="ARBA00023125"/>
    </source>
</evidence>
<dbReference type="GO" id="GO:0009873">
    <property type="term" value="P:ethylene-activated signaling pathway"/>
    <property type="evidence" value="ECO:0007669"/>
    <property type="project" value="UniProtKB-KW"/>
</dbReference>
<dbReference type="PROSITE" id="PS51032">
    <property type="entry name" value="AP2_ERF"/>
    <property type="match status" value="1"/>
</dbReference>
<dbReference type="Proteomes" id="UP000224567">
    <property type="component" value="Unassembled WGS sequence"/>
</dbReference>
<reference evidence="8 9" key="1">
    <citation type="journal article" date="2017" name="Genome Biol.">
        <title>New reference genome sequences of hot pepper reveal the massive evolution of plant disease-resistance genes by retroduplication.</title>
        <authorList>
            <person name="Kim S."/>
            <person name="Park J."/>
            <person name="Yeom S.I."/>
            <person name="Kim Y.M."/>
            <person name="Seo E."/>
            <person name="Kim K.T."/>
            <person name="Kim M.S."/>
            <person name="Lee J.M."/>
            <person name="Cheong K."/>
            <person name="Shin H.S."/>
            <person name="Kim S.B."/>
            <person name="Han K."/>
            <person name="Lee J."/>
            <person name="Park M."/>
            <person name="Lee H.A."/>
            <person name="Lee H.Y."/>
            <person name="Lee Y."/>
            <person name="Oh S."/>
            <person name="Lee J.H."/>
            <person name="Choi E."/>
            <person name="Choi E."/>
            <person name="Lee S.E."/>
            <person name="Jeon J."/>
            <person name="Kim H."/>
            <person name="Choi G."/>
            <person name="Song H."/>
            <person name="Lee J."/>
            <person name="Lee S.C."/>
            <person name="Kwon J.K."/>
            <person name="Lee H.Y."/>
            <person name="Koo N."/>
            <person name="Hong Y."/>
            <person name="Kim R.W."/>
            <person name="Kang W.H."/>
            <person name="Huh J.H."/>
            <person name="Kang B.C."/>
            <person name="Yang T.J."/>
            <person name="Lee Y.H."/>
            <person name="Bennetzen J.L."/>
            <person name="Choi D."/>
        </authorList>
    </citation>
    <scope>NUCLEOTIDE SEQUENCE [LARGE SCALE GENOMIC DNA]</scope>
    <source>
        <strain evidence="9">cv. PBC81</strain>
    </source>
</reference>
<dbReference type="STRING" id="33114.A0A2G2WVW6"/>
<dbReference type="SMART" id="SM00380">
    <property type="entry name" value="AP2"/>
    <property type="match status" value="1"/>
</dbReference>
<keyword evidence="6" id="KW-0539">Nucleus</keyword>
<dbReference type="GO" id="GO:0003677">
    <property type="term" value="F:DNA binding"/>
    <property type="evidence" value="ECO:0007669"/>
    <property type="project" value="UniProtKB-KW"/>
</dbReference>
<keyword evidence="4" id="KW-0238">DNA-binding</keyword>
<evidence type="ECO:0000256" key="5">
    <source>
        <dbReference type="ARBA" id="ARBA00023163"/>
    </source>
</evidence>
<dbReference type="InterPro" id="IPR016177">
    <property type="entry name" value="DNA-bd_dom_sf"/>
</dbReference>
<dbReference type="Gene3D" id="3.30.730.10">
    <property type="entry name" value="AP2/ERF domain"/>
    <property type="match status" value="1"/>
</dbReference>
<dbReference type="GO" id="GO:0003700">
    <property type="term" value="F:DNA-binding transcription factor activity"/>
    <property type="evidence" value="ECO:0007669"/>
    <property type="project" value="InterPro"/>
</dbReference>
<dbReference type="InterPro" id="IPR036955">
    <property type="entry name" value="AP2/ERF_dom_sf"/>
</dbReference>
<organism evidence="8 9">
    <name type="scientific">Capsicum baccatum</name>
    <name type="common">Peruvian pepper</name>
    <dbReference type="NCBI Taxonomy" id="33114"/>
    <lineage>
        <taxon>Eukaryota</taxon>
        <taxon>Viridiplantae</taxon>
        <taxon>Streptophyta</taxon>
        <taxon>Embryophyta</taxon>
        <taxon>Tracheophyta</taxon>
        <taxon>Spermatophyta</taxon>
        <taxon>Magnoliopsida</taxon>
        <taxon>eudicotyledons</taxon>
        <taxon>Gunneridae</taxon>
        <taxon>Pentapetalae</taxon>
        <taxon>asterids</taxon>
        <taxon>lamiids</taxon>
        <taxon>Solanales</taxon>
        <taxon>Solanaceae</taxon>
        <taxon>Solanoideae</taxon>
        <taxon>Capsiceae</taxon>
        <taxon>Capsicum</taxon>
    </lineage>
</organism>
<dbReference type="Pfam" id="PF00847">
    <property type="entry name" value="AP2"/>
    <property type="match status" value="1"/>
</dbReference>
<evidence type="ECO:0000256" key="6">
    <source>
        <dbReference type="ARBA" id="ARBA00023242"/>
    </source>
</evidence>
<dbReference type="InterPro" id="IPR001471">
    <property type="entry name" value="AP2/ERF_dom"/>
</dbReference>
<dbReference type="PRINTS" id="PR00367">
    <property type="entry name" value="ETHRSPELEMNT"/>
</dbReference>
<evidence type="ECO:0000256" key="2">
    <source>
        <dbReference type="ARBA" id="ARBA00022745"/>
    </source>
</evidence>
<dbReference type="PANTHER" id="PTHR31677:SF212">
    <property type="entry name" value="ETHYLENE-RESPONSIVE TRANSCRIPTION FACTOR 8"/>
    <property type="match status" value="1"/>
</dbReference>
<reference evidence="9" key="2">
    <citation type="journal article" date="2017" name="J. Anim. Genet.">
        <title>Multiple reference genome sequences of hot pepper reveal the massive evolution of plant disease resistance genes by retroduplication.</title>
        <authorList>
            <person name="Kim S."/>
            <person name="Park J."/>
            <person name="Yeom S.-I."/>
            <person name="Kim Y.-M."/>
            <person name="Seo E."/>
            <person name="Kim K.-T."/>
            <person name="Kim M.-S."/>
            <person name="Lee J.M."/>
            <person name="Cheong K."/>
            <person name="Shin H.-S."/>
            <person name="Kim S.-B."/>
            <person name="Han K."/>
            <person name="Lee J."/>
            <person name="Park M."/>
            <person name="Lee H.-A."/>
            <person name="Lee H.-Y."/>
            <person name="Lee Y."/>
            <person name="Oh S."/>
            <person name="Lee J.H."/>
            <person name="Choi E."/>
            <person name="Choi E."/>
            <person name="Lee S.E."/>
            <person name="Jeon J."/>
            <person name="Kim H."/>
            <person name="Choi G."/>
            <person name="Song H."/>
            <person name="Lee J."/>
            <person name="Lee S.-C."/>
            <person name="Kwon J.-K."/>
            <person name="Lee H.-Y."/>
            <person name="Koo N."/>
            <person name="Hong Y."/>
            <person name="Kim R.W."/>
            <person name="Kang W.-H."/>
            <person name="Huh J.H."/>
            <person name="Kang B.-C."/>
            <person name="Yang T.-J."/>
            <person name="Lee Y.-H."/>
            <person name="Bennetzen J.L."/>
            <person name="Choi D."/>
        </authorList>
    </citation>
    <scope>NUCLEOTIDE SEQUENCE [LARGE SCALE GENOMIC DNA]</scope>
    <source>
        <strain evidence="9">cv. PBC81</strain>
    </source>
</reference>
<dbReference type="PANTHER" id="PTHR31677">
    <property type="entry name" value="AP2 DOMAIN CLASS TRANSCRIPTION FACTOR"/>
    <property type="match status" value="1"/>
</dbReference>